<organism evidence="1 2">
    <name type="scientific">Lactuca virosa</name>
    <dbReference type="NCBI Taxonomy" id="75947"/>
    <lineage>
        <taxon>Eukaryota</taxon>
        <taxon>Viridiplantae</taxon>
        <taxon>Streptophyta</taxon>
        <taxon>Embryophyta</taxon>
        <taxon>Tracheophyta</taxon>
        <taxon>Spermatophyta</taxon>
        <taxon>Magnoliopsida</taxon>
        <taxon>eudicotyledons</taxon>
        <taxon>Gunneridae</taxon>
        <taxon>Pentapetalae</taxon>
        <taxon>asterids</taxon>
        <taxon>campanulids</taxon>
        <taxon>Asterales</taxon>
        <taxon>Asteraceae</taxon>
        <taxon>Cichorioideae</taxon>
        <taxon>Cichorieae</taxon>
        <taxon>Lactucinae</taxon>
        <taxon>Lactuca</taxon>
    </lineage>
</organism>
<gene>
    <name evidence="1" type="ORF">LVIROSA_LOCUS16579</name>
</gene>
<evidence type="ECO:0000313" key="2">
    <source>
        <dbReference type="Proteomes" id="UP001157418"/>
    </source>
</evidence>
<reference evidence="1 2" key="1">
    <citation type="submission" date="2022-01" db="EMBL/GenBank/DDBJ databases">
        <authorList>
            <person name="Xiong W."/>
            <person name="Schranz E."/>
        </authorList>
    </citation>
    <scope>NUCLEOTIDE SEQUENCE [LARGE SCALE GENOMIC DNA]</scope>
</reference>
<dbReference type="Gene3D" id="1.10.20.10">
    <property type="entry name" value="Histone, subunit A"/>
    <property type="match status" value="1"/>
</dbReference>
<dbReference type="GO" id="GO:0000786">
    <property type="term" value="C:nucleosome"/>
    <property type="evidence" value="ECO:0007669"/>
    <property type="project" value="InterPro"/>
</dbReference>
<sequence length="78" mass="8833">MFEDDKIVVVGNDFKIEIRIGNQPSRARIARFLNAEKDAERVGVGAPVYLVAVLEYLAAEISVENIQNLKFIDYRFSS</sequence>
<dbReference type="PRINTS" id="PR00620">
    <property type="entry name" value="HISTONEH2A"/>
</dbReference>
<dbReference type="GO" id="GO:0003677">
    <property type="term" value="F:DNA binding"/>
    <property type="evidence" value="ECO:0007669"/>
    <property type="project" value="InterPro"/>
</dbReference>
<protein>
    <submittedName>
        <fullName evidence="1">Uncharacterized protein</fullName>
    </submittedName>
</protein>
<evidence type="ECO:0000313" key="1">
    <source>
        <dbReference type="EMBL" id="CAH1429744.1"/>
    </source>
</evidence>
<comment type="caution">
    <text evidence="1">The sequence shown here is derived from an EMBL/GenBank/DDBJ whole genome shotgun (WGS) entry which is preliminary data.</text>
</comment>
<dbReference type="SUPFAM" id="SSF47113">
    <property type="entry name" value="Histone-fold"/>
    <property type="match status" value="1"/>
</dbReference>
<accession>A0AAU9MPI8</accession>
<dbReference type="InterPro" id="IPR002119">
    <property type="entry name" value="Histone_H2A"/>
</dbReference>
<keyword evidence="2" id="KW-1185">Reference proteome</keyword>
<dbReference type="EMBL" id="CAKMRJ010003063">
    <property type="protein sequence ID" value="CAH1429744.1"/>
    <property type="molecule type" value="Genomic_DNA"/>
</dbReference>
<dbReference type="InterPro" id="IPR009072">
    <property type="entry name" value="Histone-fold"/>
</dbReference>
<dbReference type="GO" id="GO:0046982">
    <property type="term" value="F:protein heterodimerization activity"/>
    <property type="evidence" value="ECO:0007669"/>
    <property type="project" value="InterPro"/>
</dbReference>
<dbReference type="Proteomes" id="UP001157418">
    <property type="component" value="Unassembled WGS sequence"/>
</dbReference>
<proteinExistence type="predicted"/>
<dbReference type="GO" id="GO:0030527">
    <property type="term" value="F:structural constituent of chromatin"/>
    <property type="evidence" value="ECO:0007669"/>
    <property type="project" value="InterPro"/>
</dbReference>
<name>A0AAU9MPI8_9ASTR</name>
<dbReference type="AlphaFoldDB" id="A0AAU9MPI8"/>